<dbReference type="CDD" id="cd18596">
    <property type="entry name" value="ABC_6TM_VMR1_D1_like"/>
    <property type="match status" value="1"/>
</dbReference>
<feature type="transmembrane region" description="Helical" evidence="11">
    <location>
        <begin position="900"/>
        <end position="924"/>
    </location>
</feature>
<dbReference type="PROSITE" id="PS50929">
    <property type="entry name" value="ABC_TM1F"/>
    <property type="match status" value="2"/>
</dbReference>
<dbReference type="InterPro" id="IPR003439">
    <property type="entry name" value="ABC_transporter-like_ATP-bd"/>
</dbReference>
<dbReference type="FunFam" id="3.40.50.300:FF:000163">
    <property type="entry name" value="Multidrug resistance-associated protein member 4"/>
    <property type="match status" value="1"/>
</dbReference>
<feature type="transmembrane region" description="Helical" evidence="11">
    <location>
        <begin position="128"/>
        <end position="145"/>
    </location>
</feature>
<dbReference type="InterPro" id="IPR017871">
    <property type="entry name" value="ABC_transporter-like_CS"/>
</dbReference>
<dbReference type="GO" id="GO:0000329">
    <property type="term" value="C:fungal-type vacuole membrane"/>
    <property type="evidence" value="ECO:0007669"/>
    <property type="project" value="TreeGrafter"/>
</dbReference>
<dbReference type="CDD" id="cd18604">
    <property type="entry name" value="ABC_6TM_VMR1_D2_like"/>
    <property type="match status" value="1"/>
</dbReference>
<comment type="subcellular location">
    <subcellularLocation>
        <location evidence="1">Membrane</location>
        <topology evidence="1">Multi-pass membrane protein</topology>
    </subcellularLocation>
</comment>
<dbReference type="Gene3D" id="1.20.1560.10">
    <property type="entry name" value="ABC transporter type 1, transmembrane domain"/>
    <property type="match status" value="2"/>
</dbReference>
<evidence type="ECO:0000313" key="14">
    <source>
        <dbReference type="EMBL" id="RUP51635.1"/>
    </source>
</evidence>
<dbReference type="GO" id="GO:0140359">
    <property type="term" value="F:ABC-type transporter activity"/>
    <property type="evidence" value="ECO:0007669"/>
    <property type="project" value="InterPro"/>
</dbReference>
<dbReference type="OrthoDB" id="6500128at2759"/>
<evidence type="ECO:0000256" key="9">
    <source>
        <dbReference type="ARBA" id="ARBA00023180"/>
    </source>
</evidence>
<keyword evidence="5" id="KW-0547">Nucleotide-binding</keyword>
<evidence type="ECO:0000256" key="5">
    <source>
        <dbReference type="ARBA" id="ARBA00022741"/>
    </source>
</evidence>
<feature type="domain" description="ABC transmembrane type-1" evidence="13">
    <location>
        <begin position="94"/>
        <end position="272"/>
    </location>
</feature>
<evidence type="ECO:0000256" key="3">
    <source>
        <dbReference type="ARBA" id="ARBA00022692"/>
    </source>
</evidence>
<dbReference type="InterPro" id="IPR050173">
    <property type="entry name" value="ABC_transporter_C-like"/>
</dbReference>
<protein>
    <submittedName>
        <fullName evidence="14">P-loop containing nucleoside triphosphate hydrolase protein</fullName>
    </submittedName>
</protein>
<evidence type="ECO:0000256" key="1">
    <source>
        <dbReference type="ARBA" id="ARBA00004141"/>
    </source>
</evidence>
<gene>
    <name evidence="14" type="ORF">BC936DRAFT_146849</name>
</gene>
<feature type="domain" description="ABC transporter" evidence="12">
    <location>
        <begin position="462"/>
        <end position="725"/>
    </location>
</feature>
<keyword evidence="15" id="KW-1185">Reference proteome</keyword>
<evidence type="ECO:0000259" key="12">
    <source>
        <dbReference type="PROSITE" id="PS50893"/>
    </source>
</evidence>
<feature type="transmembrane region" description="Helical" evidence="11">
    <location>
        <begin position="371"/>
        <end position="391"/>
    </location>
</feature>
<dbReference type="SUPFAM" id="SSF90123">
    <property type="entry name" value="ABC transporter transmembrane region"/>
    <property type="match status" value="2"/>
</dbReference>
<proteinExistence type="predicted"/>
<sequence>MRPVKFELQAYISYCLIAPHQATASALSHLTFSWMDKLIFQGNKKPLENEDLPELLPNIRARYSWKEFKITKPALALGRRILVFILPDVAKFSFLVTIQVFLDFVTPYLLQKLLQYFQNSDTIPVSQAYGYVALMLISQIGTTLFRSQVFYITRHIDVHLRAALNAEIYAKSLRMRDTSGMVGKKTAERESQAAEGENKAAEGESKSDSPEKAQPASTGKIVNLMSVDTNRVANSPNFAHIFISAPLAMVIGIVMLYRLLGWSALLGIGVMVHVYSIDFMIAGRHDATESCCDPLIQEFFQFIRIIKFASWEKMFAKRVLKSREFELQKLFISASDSFILLFSHYFTAETVSKNLLYPISIAYLTTISFDFLWYGAPILITIIAFFAFTVLQHGELDAPTAFTAILLFDRLQFPMTAFPQVIVLTVSGTVSLNRIADFLNEGEIDIQAQTHTERGPGGEPLIGFEDVSAQWFVDANKNDAEGVDATRFALRDINVKFPLDELSIICGPTGAGKSSLLSALLGEMDIISGKVLLPRLPVGAKKIVDVRTGLIMDSVAYVSQTAWLQNASIRDNILFGSPMEQDRYEKVLEACALKRDLEIFDDGDMTEIGEKGITLSGGQKQRVNLARAVYSRARHVLLDDCLSAVDAHTAKWIYDKCIMSNLMKVTHLLFMPHTGRTRILVTHHVGLCLPGAKYLVKIDGGRLTVKGEISDLKARGELKEVLEDGDIDSIDHGSSSSETLIEDVVENVLDEAGSSSSDSTKPANEPTSVATKTTSTPRKLVQDEKKEEGHVKYKIYTMYFFAAGGFAFWVSVLGTFLLTQLLNIAETNWLRYWSNAYGEGETTIGNITATPFNTFTTAPDYLGKTNDYTIFSQMPAHRIQAVFGALSTAALGGNDVNVTYYLGIYATLALIGVFTHCLQSLFILTGTVKAARSFYEQLLNAVMRAPVRFFDTTPVGRIMSRFSKDFEAIDSSLAMVCSAFIDTLLSLIAIIVVISLVTPAFLVAAAIIGTIFLLMGKLYVTCSRDLKRLDSNAKSPIYSQFGERFDDNSSLRGANPLHERDPGQDRWWNSSLLVPVEREPMALYVSCRRFQHTRLLLTHVLSESLSFPHAAAPTLLALSSLSLLECSFFSTKATLTPVSPDSLCHMRFDLWTCSTGFSAYSLNSLQRQYTQVEMDLNAIERVNEFLIMPREQVVGSVKPPAAWPEAGKIEAKDLVVQYAPELERVIHGISLTINPQEKVGVVGRSSDLNESPLERSTGSGKSTFATSLFRFVDPTEGSISIDGIDITSLGVDDLRSRLTIIPQDPVLFSGTIRFNLDPFEEHEDSELWDSLRRVHLVDSRPASPDQASDAEPAAEHPPGNHVPFASLDAQIIVMDEATASVDFTTDQKIQTTIRQEFASSTLVCIAHRLRTVIDYDRILVLGELSLLFCTFNPFFINRHPLNLIFILHPLFVDHGKIAEFDTPYALLFGPESKTSVFREMCEKSGEMEMLAELATKQHLNKSGL</sequence>
<evidence type="ECO:0000256" key="8">
    <source>
        <dbReference type="ARBA" id="ARBA00023136"/>
    </source>
</evidence>
<dbReference type="CDD" id="cd03244">
    <property type="entry name" value="ABCC_MRP_domain2"/>
    <property type="match status" value="1"/>
</dbReference>
<feature type="region of interest" description="Disordered" evidence="10">
    <location>
        <begin position="180"/>
        <end position="217"/>
    </location>
</feature>
<dbReference type="Proteomes" id="UP000268093">
    <property type="component" value="Unassembled WGS sequence"/>
</dbReference>
<evidence type="ECO:0000256" key="2">
    <source>
        <dbReference type="ARBA" id="ARBA00022448"/>
    </source>
</evidence>
<feature type="domain" description="ABC transmembrane type-1" evidence="13">
    <location>
        <begin position="882"/>
        <end position="1043"/>
    </location>
</feature>
<dbReference type="PANTHER" id="PTHR24223:SF353">
    <property type="entry name" value="ABC TRANSPORTER ATP-BINDING PROTEIN_PERMEASE VMR1-RELATED"/>
    <property type="match status" value="1"/>
</dbReference>
<evidence type="ECO:0000256" key="6">
    <source>
        <dbReference type="ARBA" id="ARBA00022840"/>
    </source>
</evidence>
<evidence type="ECO:0000256" key="10">
    <source>
        <dbReference type="SAM" id="MobiDB-lite"/>
    </source>
</evidence>
<dbReference type="InterPro" id="IPR036640">
    <property type="entry name" value="ABC1_TM_sf"/>
</dbReference>
<dbReference type="SMART" id="SM00382">
    <property type="entry name" value="AAA"/>
    <property type="match status" value="2"/>
</dbReference>
<accession>A0A433DLD6</accession>
<evidence type="ECO:0000256" key="7">
    <source>
        <dbReference type="ARBA" id="ARBA00022989"/>
    </source>
</evidence>
<keyword evidence="6" id="KW-0067">ATP-binding</keyword>
<organism evidence="14 15">
    <name type="scientific">Jimgerdemannia flammicorona</name>
    <dbReference type="NCBI Taxonomy" id="994334"/>
    <lineage>
        <taxon>Eukaryota</taxon>
        <taxon>Fungi</taxon>
        <taxon>Fungi incertae sedis</taxon>
        <taxon>Mucoromycota</taxon>
        <taxon>Mucoromycotina</taxon>
        <taxon>Endogonomycetes</taxon>
        <taxon>Endogonales</taxon>
        <taxon>Endogonaceae</taxon>
        <taxon>Jimgerdemannia</taxon>
    </lineage>
</organism>
<dbReference type="GO" id="GO:0005524">
    <property type="term" value="F:ATP binding"/>
    <property type="evidence" value="ECO:0007669"/>
    <property type="project" value="UniProtKB-KW"/>
</dbReference>
<dbReference type="InterPro" id="IPR027417">
    <property type="entry name" value="P-loop_NTPase"/>
</dbReference>
<evidence type="ECO:0000259" key="13">
    <source>
        <dbReference type="PROSITE" id="PS50929"/>
    </source>
</evidence>
<dbReference type="Gene3D" id="3.40.50.300">
    <property type="entry name" value="P-loop containing nucleotide triphosphate hydrolases"/>
    <property type="match status" value="2"/>
</dbReference>
<evidence type="ECO:0000256" key="11">
    <source>
        <dbReference type="SAM" id="Phobius"/>
    </source>
</evidence>
<dbReference type="PROSITE" id="PS00211">
    <property type="entry name" value="ABC_TRANSPORTER_1"/>
    <property type="match status" value="1"/>
</dbReference>
<feature type="transmembrane region" description="Helical" evidence="11">
    <location>
        <begin position="263"/>
        <end position="281"/>
    </location>
</feature>
<dbReference type="SUPFAM" id="SSF52540">
    <property type="entry name" value="P-loop containing nucleoside triphosphate hydrolases"/>
    <property type="match status" value="2"/>
</dbReference>
<keyword evidence="7 11" id="KW-1133">Transmembrane helix</keyword>
<feature type="region of interest" description="Disordered" evidence="10">
    <location>
        <begin position="1339"/>
        <end position="1359"/>
    </location>
</feature>
<keyword evidence="3 11" id="KW-0812">Transmembrane</keyword>
<dbReference type="EMBL" id="RBNI01000572">
    <property type="protein sequence ID" value="RUP51635.1"/>
    <property type="molecule type" value="Genomic_DNA"/>
</dbReference>
<reference evidence="14 15" key="1">
    <citation type="journal article" date="2018" name="New Phytol.">
        <title>Phylogenomics of Endogonaceae and evolution of mycorrhizas within Mucoromycota.</title>
        <authorList>
            <person name="Chang Y."/>
            <person name="Desiro A."/>
            <person name="Na H."/>
            <person name="Sandor L."/>
            <person name="Lipzen A."/>
            <person name="Clum A."/>
            <person name="Barry K."/>
            <person name="Grigoriev I.V."/>
            <person name="Martin F.M."/>
            <person name="Stajich J.E."/>
            <person name="Smith M.E."/>
            <person name="Bonito G."/>
            <person name="Spatafora J.W."/>
        </authorList>
    </citation>
    <scope>NUCLEOTIDE SEQUENCE [LARGE SCALE GENOMIC DNA]</scope>
    <source>
        <strain evidence="14 15">GMNB39</strain>
    </source>
</reference>
<feature type="transmembrane region" description="Helical" evidence="11">
    <location>
        <begin position="795"/>
        <end position="818"/>
    </location>
</feature>
<keyword evidence="9" id="KW-0325">Glycoprotein</keyword>
<name>A0A433DLD6_9FUNG</name>
<feature type="region of interest" description="Disordered" evidence="10">
    <location>
        <begin position="752"/>
        <end position="783"/>
    </location>
</feature>
<keyword evidence="14" id="KW-0378">Hydrolase</keyword>
<keyword evidence="4" id="KW-0677">Repeat</keyword>
<evidence type="ECO:0000256" key="4">
    <source>
        <dbReference type="ARBA" id="ARBA00022737"/>
    </source>
</evidence>
<dbReference type="Pfam" id="PF00005">
    <property type="entry name" value="ABC_tran"/>
    <property type="match status" value="2"/>
</dbReference>
<comment type="caution">
    <text evidence="14">The sequence shown here is derived from an EMBL/GenBank/DDBJ whole genome shotgun (WGS) entry which is preliminary data.</text>
</comment>
<dbReference type="InterPro" id="IPR003593">
    <property type="entry name" value="AAA+_ATPase"/>
</dbReference>
<keyword evidence="2" id="KW-0813">Transport</keyword>
<feature type="compositionally biased region" description="Polar residues" evidence="10">
    <location>
        <begin position="753"/>
        <end position="777"/>
    </location>
</feature>
<keyword evidence="8 11" id="KW-0472">Membrane</keyword>
<dbReference type="FunFam" id="3.40.50.300:FF:000825">
    <property type="entry name" value="ABC bile acid transporter"/>
    <property type="match status" value="1"/>
</dbReference>
<dbReference type="PANTHER" id="PTHR24223">
    <property type="entry name" value="ATP-BINDING CASSETTE SUB-FAMILY C"/>
    <property type="match status" value="1"/>
</dbReference>
<feature type="compositionally biased region" description="Basic and acidic residues" evidence="10">
    <location>
        <begin position="185"/>
        <end position="211"/>
    </location>
</feature>
<feature type="transmembrane region" description="Helical" evidence="11">
    <location>
        <begin position="238"/>
        <end position="257"/>
    </location>
</feature>
<dbReference type="InterPro" id="IPR011527">
    <property type="entry name" value="ABC1_TM_dom"/>
</dbReference>
<feature type="domain" description="ABC transporter" evidence="12">
    <location>
        <begin position="1209"/>
        <end position="1448"/>
    </location>
</feature>
<feature type="transmembrane region" description="Helical" evidence="11">
    <location>
        <begin position="81"/>
        <end position="102"/>
    </location>
</feature>
<dbReference type="CDD" id="cd03250">
    <property type="entry name" value="ABCC_MRP_domain1"/>
    <property type="match status" value="1"/>
</dbReference>
<dbReference type="Pfam" id="PF00664">
    <property type="entry name" value="ABC_membrane"/>
    <property type="match status" value="2"/>
</dbReference>
<evidence type="ECO:0000313" key="15">
    <source>
        <dbReference type="Proteomes" id="UP000268093"/>
    </source>
</evidence>
<dbReference type="PROSITE" id="PS50893">
    <property type="entry name" value="ABC_TRANSPORTER_2"/>
    <property type="match status" value="2"/>
</dbReference>
<dbReference type="GO" id="GO:0016887">
    <property type="term" value="F:ATP hydrolysis activity"/>
    <property type="evidence" value="ECO:0007669"/>
    <property type="project" value="InterPro"/>
</dbReference>